<dbReference type="AlphaFoldDB" id="A0A2H1X1T1"/>
<dbReference type="EMBL" id="ODYU01012798">
    <property type="protein sequence ID" value="SOQ59283.1"/>
    <property type="molecule type" value="Genomic_DNA"/>
</dbReference>
<evidence type="ECO:0000313" key="1">
    <source>
        <dbReference type="EMBL" id="SOQ59283.1"/>
    </source>
</evidence>
<sequence length="114" mass="12627">MTAENRFSFLFSFVPHTKIFSCVVGVFTNIQVPIHITPRPGTTICESHKELFRAGIEPVSRYAAVAFARSRLCGCLSEIPERSVWVKLLNPHIGSIDIIDSGYLLNIAVASFVC</sequence>
<gene>
    <name evidence="1" type="ORF">SFRICE_030513</name>
</gene>
<organism evidence="1">
    <name type="scientific">Spodoptera frugiperda</name>
    <name type="common">Fall armyworm</name>
    <dbReference type="NCBI Taxonomy" id="7108"/>
    <lineage>
        <taxon>Eukaryota</taxon>
        <taxon>Metazoa</taxon>
        <taxon>Ecdysozoa</taxon>
        <taxon>Arthropoda</taxon>
        <taxon>Hexapoda</taxon>
        <taxon>Insecta</taxon>
        <taxon>Pterygota</taxon>
        <taxon>Neoptera</taxon>
        <taxon>Endopterygota</taxon>
        <taxon>Lepidoptera</taxon>
        <taxon>Glossata</taxon>
        <taxon>Ditrysia</taxon>
        <taxon>Noctuoidea</taxon>
        <taxon>Noctuidae</taxon>
        <taxon>Amphipyrinae</taxon>
        <taxon>Spodoptera</taxon>
    </lineage>
</organism>
<reference evidence="1" key="1">
    <citation type="submission" date="2016-07" db="EMBL/GenBank/DDBJ databases">
        <authorList>
            <person name="Bretaudeau A."/>
        </authorList>
    </citation>
    <scope>NUCLEOTIDE SEQUENCE</scope>
    <source>
        <strain evidence="1">Rice</strain>
        <tissue evidence="1">Whole body</tissue>
    </source>
</reference>
<accession>A0A2H1X1T1</accession>
<protein>
    <submittedName>
        <fullName evidence="1">SFRICE_030513</fullName>
    </submittedName>
</protein>
<proteinExistence type="predicted"/>
<name>A0A2H1X1T1_SPOFR</name>